<evidence type="ECO:0000259" key="1">
    <source>
        <dbReference type="Pfam" id="PF10020"/>
    </source>
</evidence>
<feature type="non-terminal residue" evidence="2">
    <location>
        <position position="1"/>
    </location>
</feature>
<name>K1U1K2_9ZZZZ</name>
<dbReference type="EMBL" id="AJWY01003179">
    <property type="protein sequence ID" value="EKC76113.1"/>
    <property type="molecule type" value="Genomic_DNA"/>
</dbReference>
<reference evidence="2" key="1">
    <citation type="journal article" date="2013" name="Environ. Microbiol.">
        <title>Microbiota from the distal guts of lean and obese adolescents exhibit partial functional redundancy besides clear differences in community structure.</title>
        <authorList>
            <person name="Ferrer M."/>
            <person name="Ruiz A."/>
            <person name="Lanza F."/>
            <person name="Haange S.B."/>
            <person name="Oberbach A."/>
            <person name="Till H."/>
            <person name="Bargiela R."/>
            <person name="Campoy C."/>
            <person name="Segura M.T."/>
            <person name="Richter M."/>
            <person name="von Bergen M."/>
            <person name="Seifert J."/>
            <person name="Suarez A."/>
        </authorList>
    </citation>
    <scope>NUCLEOTIDE SEQUENCE</scope>
</reference>
<proteinExistence type="predicted"/>
<dbReference type="AlphaFoldDB" id="K1U1K2"/>
<comment type="caution">
    <text evidence="2">The sequence shown here is derived from an EMBL/GenBank/DDBJ whole genome shotgun (WGS) entry which is preliminary data.</text>
</comment>
<dbReference type="InterPro" id="IPR019260">
    <property type="entry name" value="DUF2262"/>
</dbReference>
<accession>K1U1K2</accession>
<sequence>PITEEELARRISMTSLSVTSGGSFTAWFDCDEMFTDHAVTVYGSLKKGLKTANIEG</sequence>
<organism evidence="2">
    <name type="scientific">human gut metagenome</name>
    <dbReference type="NCBI Taxonomy" id="408170"/>
    <lineage>
        <taxon>unclassified sequences</taxon>
        <taxon>metagenomes</taxon>
        <taxon>organismal metagenomes</taxon>
    </lineage>
</organism>
<gene>
    <name evidence="2" type="ORF">LEA_04855</name>
</gene>
<evidence type="ECO:0000313" key="2">
    <source>
        <dbReference type="EMBL" id="EKC76113.1"/>
    </source>
</evidence>
<feature type="domain" description="DUF2262" evidence="1">
    <location>
        <begin position="1"/>
        <end position="54"/>
    </location>
</feature>
<dbReference type="Pfam" id="PF10020">
    <property type="entry name" value="DUF2262"/>
    <property type="match status" value="1"/>
</dbReference>
<protein>
    <recommendedName>
        <fullName evidence="1">DUF2262 domain-containing protein</fullName>
    </recommendedName>
</protein>